<dbReference type="SUPFAM" id="SSF82171">
    <property type="entry name" value="DPP6 N-terminal domain-like"/>
    <property type="match status" value="1"/>
</dbReference>
<dbReference type="InterPro" id="IPR012393">
    <property type="entry name" value="Tricorn_protease"/>
</dbReference>
<dbReference type="Pfam" id="PF26549">
    <property type="entry name" value="Tricorn_N"/>
    <property type="match status" value="1"/>
</dbReference>
<dbReference type="AlphaFoldDB" id="A0A1M6G0F9"/>
<evidence type="ECO:0000256" key="1">
    <source>
        <dbReference type="ARBA" id="ARBA00004496"/>
    </source>
</evidence>
<evidence type="ECO:0000256" key="3">
    <source>
        <dbReference type="ARBA" id="ARBA00022490"/>
    </source>
</evidence>
<dbReference type="Pfam" id="PF14684">
    <property type="entry name" value="Tricorn_C1"/>
    <property type="match status" value="1"/>
</dbReference>
<evidence type="ECO:0000256" key="5">
    <source>
        <dbReference type="ARBA" id="ARBA00022801"/>
    </source>
</evidence>
<evidence type="ECO:0000256" key="2">
    <source>
        <dbReference type="ARBA" id="ARBA00008524"/>
    </source>
</evidence>
<dbReference type="InterPro" id="IPR005151">
    <property type="entry name" value="Tail-specific_protease"/>
</dbReference>
<keyword evidence="6 7" id="KW-0720">Serine protease</keyword>
<organism evidence="11 12">
    <name type="scientific">Aequorivita viscosa</name>
    <dbReference type="NCBI Taxonomy" id="797419"/>
    <lineage>
        <taxon>Bacteria</taxon>
        <taxon>Pseudomonadati</taxon>
        <taxon>Bacteroidota</taxon>
        <taxon>Flavobacteriia</taxon>
        <taxon>Flavobacteriales</taxon>
        <taxon>Flavobacteriaceae</taxon>
        <taxon>Aequorivita</taxon>
    </lineage>
</organism>
<dbReference type="PANTHER" id="PTHR43253:SF1">
    <property type="entry name" value="TRICORN PROTEASE HOMOLOG 2-RELATED"/>
    <property type="match status" value="1"/>
</dbReference>
<keyword evidence="5 7" id="KW-0378">Hydrolase</keyword>
<dbReference type="SMART" id="SM00245">
    <property type="entry name" value="TSPc"/>
    <property type="match status" value="1"/>
</dbReference>
<dbReference type="Proteomes" id="UP000184172">
    <property type="component" value="Unassembled WGS sequence"/>
</dbReference>
<evidence type="ECO:0000256" key="4">
    <source>
        <dbReference type="ARBA" id="ARBA00022670"/>
    </source>
</evidence>
<dbReference type="SMART" id="SM00228">
    <property type="entry name" value="PDZ"/>
    <property type="match status" value="1"/>
</dbReference>
<dbReference type="RefSeq" id="WP_073217089.1">
    <property type="nucleotide sequence ID" value="NZ_FNNS01000009.1"/>
</dbReference>
<feature type="active site" description="Nucleophile" evidence="8">
    <location>
        <position position="960"/>
    </location>
</feature>
<keyword evidence="4 7" id="KW-0645">Protease</keyword>
<dbReference type="InterPro" id="IPR028204">
    <property type="entry name" value="Tricorn_C1"/>
</dbReference>
<dbReference type="InterPro" id="IPR036034">
    <property type="entry name" value="PDZ_sf"/>
</dbReference>
<comment type="subcellular location">
    <subcellularLocation>
        <location evidence="1 7">Cytoplasm</location>
    </subcellularLocation>
</comment>
<protein>
    <recommendedName>
        <fullName evidence="7">Tricorn protease homolog</fullName>
        <ecNumber evidence="7">3.4.21.-</ecNumber>
    </recommendedName>
</protein>
<keyword evidence="12" id="KW-1185">Reference proteome</keyword>
<dbReference type="Gene3D" id="3.30.750.44">
    <property type="match status" value="1"/>
</dbReference>
<dbReference type="CDD" id="cd07562">
    <property type="entry name" value="Peptidase_S41_TRI"/>
    <property type="match status" value="1"/>
</dbReference>
<feature type="active site" description="Charge relay system" evidence="8">
    <location>
        <position position="1016"/>
    </location>
</feature>
<name>A0A1M6G0F9_9FLAO</name>
<dbReference type="GO" id="GO:0006508">
    <property type="term" value="P:proteolysis"/>
    <property type="evidence" value="ECO:0007669"/>
    <property type="project" value="UniProtKB-UniRule"/>
</dbReference>
<dbReference type="Gene3D" id="3.90.226.10">
    <property type="entry name" value="2-enoyl-CoA Hydratase, Chain A, domain 1"/>
    <property type="match status" value="1"/>
</dbReference>
<feature type="site" description="Transition state stabilizer; via amide nitrogen" evidence="9">
    <location>
        <position position="961"/>
    </location>
</feature>
<evidence type="ECO:0000256" key="9">
    <source>
        <dbReference type="PIRSR" id="PIRSR036421-3"/>
    </source>
</evidence>
<evidence type="ECO:0000313" key="11">
    <source>
        <dbReference type="EMBL" id="SHJ03495.1"/>
    </source>
</evidence>
<dbReference type="GO" id="GO:0008236">
    <property type="term" value="F:serine-type peptidase activity"/>
    <property type="evidence" value="ECO:0007669"/>
    <property type="project" value="UniProtKB-UniRule"/>
</dbReference>
<feature type="active site" description="Charge relay system" evidence="8">
    <location>
        <position position="743"/>
    </location>
</feature>
<reference evidence="12" key="1">
    <citation type="submission" date="2016-11" db="EMBL/GenBank/DDBJ databases">
        <authorList>
            <person name="Varghese N."/>
            <person name="Submissions S."/>
        </authorList>
    </citation>
    <scope>NUCLEOTIDE SEQUENCE [LARGE SCALE GENOMIC DNA]</scope>
    <source>
        <strain evidence="12">DSM 26349</strain>
    </source>
</reference>
<dbReference type="PROSITE" id="PS50106">
    <property type="entry name" value="PDZ"/>
    <property type="match status" value="1"/>
</dbReference>
<dbReference type="Pfam" id="PF26550">
    <property type="entry name" value="Tricorn_2nd"/>
    <property type="match status" value="1"/>
</dbReference>
<dbReference type="PIRSF" id="PIRSF036421">
    <property type="entry name" value="Tricorn_protease"/>
    <property type="match status" value="1"/>
</dbReference>
<dbReference type="Pfam" id="PF03572">
    <property type="entry name" value="Peptidase_S41"/>
    <property type="match status" value="1"/>
</dbReference>
<gene>
    <name evidence="11" type="ORF">SAMN04487908_108106</name>
</gene>
<dbReference type="STRING" id="797419.SAMN05216556_1098"/>
<comment type="function">
    <text evidence="7">Degrades oligopeptides.</text>
</comment>
<dbReference type="InterPro" id="IPR001478">
    <property type="entry name" value="PDZ"/>
</dbReference>
<dbReference type="InterPro" id="IPR029045">
    <property type="entry name" value="ClpP/crotonase-like_dom_sf"/>
</dbReference>
<feature type="domain" description="PDZ" evidence="10">
    <location>
        <begin position="776"/>
        <end position="833"/>
    </location>
</feature>
<evidence type="ECO:0000256" key="7">
    <source>
        <dbReference type="PIRNR" id="PIRNR036421"/>
    </source>
</evidence>
<dbReference type="Gene3D" id="2.120.10.60">
    <property type="entry name" value="Tricorn protease N-terminal domain"/>
    <property type="match status" value="1"/>
</dbReference>
<evidence type="ECO:0000259" key="10">
    <source>
        <dbReference type="PROSITE" id="PS50106"/>
    </source>
</evidence>
<evidence type="ECO:0000313" key="12">
    <source>
        <dbReference type="Proteomes" id="UP000184172"/>
    </source>
</evidence>
<evidence type="ECO:0000256" key="8">
    <source>
        <dbReference type="PIRSR" id="PIRSR036421-1"/>
    </source>
</evidence>
<dbReference type="SUPFAM" id="SSF52096">
    <property type="entry name" value="ClpP/crotonase"/>
    <property type="match status" value="1"/>
</dbReference>
<dbReference type="GO" id="GO:0005737">
    <property type="term" value="C:cytoplasm"/>
    <property type="evidence" value="ECO:0007669"/>
    <property type="project" value="UniProtKB-SubCell"/>
</dbReference>
<dbReference type="EMBL" id="FQYV01000008">
    <property type="protein sequence ID" value="SHJ03495.1"/>
    <property type="molecule type" value="Genomic_DNA"/>
</dbReference>
<proteinExistence type="inferred from homology"/>
<dbReference type="InterPro" id="IPR015943">
    <property type="entry name" value="WD40/YVTN_repeat-like_dom_sf"/>
</dbReference>
<accession>A0A1M6G0F9</accession>
<keyword evidence="3 7" id="KW-0963">Cytoplasm</keyword>
<dbReference type="PANTHER" id="PTHR43253">
    <property type="entry name" value="TRICORN PROTEASE HOMOLOG 2-RELATED"/>
    <property type="match status" value="1"/>
</dbReference>
<dbReference type="Pfam" id="PF13180">
    <property type="entry name" value="PDZ_2"/>
    <property type="match status" value="1"/>
</dbReference>
<dbReference type="Gene3D" id="2.30.42.10">
    <property type="match status" value="1"/>
</dbReference>
<dbReference type="EC" id="3.4.21.-" evidence="7"/>
<dbReference type="SUPFAM" id="SSF50156">
    <property type="entry name" value="PDZ domain-like"/>
    <property type="match status" value="1"/>
</dbReference>
<sequence length="1054" mass="120862">MKLHYLLSLLVFFAFTSILSSQEVYFQIDPTLTPDGETIVFSYDGDLWKVPSSGGDAFRLTAMEGEETLPHISPDGKWIAFSATQYGNKDVYVMPINGGEVKQITFHEAADDVDCWSWDSKEIYFTSSRYNRYSGYKVPVSRGTPNRLFENYFNNVHNVVSHPKTNEIFFNESWESKNFASRKRYKGAYNPDIKSYNPQTKEFKEYTDYNGKDMWTTIDENGVIYFVSDEINGEYNLYTFKGNIKTALTNFETSIGWPQVSANGNKVVFTKDYQIHLYDVVSNKTQKIKVQLNTNNTLSKEQDFKTQGKISTMSIAPDNKKMAFISRGELFVSDIKGKFIKKIITNPNERVKEVKWLKDNRTLLYNQTASGYTNLFIIPADGTGKEKRITNEKKNNANIVLDNKMENAAYISGRDELKFLDLKTLKSKTLVTDEFWALRPPEPQFSPDDSYILYSAFRNFELDIFTYHIPSKQIINLTNTGVSESNPTWSPDGKYIYFQSNLTQPSFPRGNADTHIYRMALDIYDNPFKSEKFKDLFKEDEQKDKDKSKKKKKAEKETDSIKKPISITINKEGLMDRLDRISPAFGSQGKAFIISTDEDTYVYYYSNHAEGKTNLWRTISKPFEDNKTEKVDDIVVRRGQLETAKDDNYALLNGSIYTLNLKNNKLEKIETEATFRKNLETEFQQMFFEAWAGFEANYYDDNFHGEDWQQLRDKYARFLPHITKRSQLSMLFNDMLGELNTSHVGFYTSGKEDETYYGSATSETGIIFSQDNPYKVAHIVSKSPANITGKNIKPGDILIAVNGIEVDTNKNREAYFSAPSRYDELQLTFKRNGNNIIVNLHPITSRKLKDLLYDEWVAENQKYVDEKSNDKIAYIHMKNMGGGELDNFMKEMVSEAHRKEALILDLRNNTGGNVHDAVLQFLSQKPYAQWKYRNGKLATQPNFTPAAKPIMLLINEQSLSDAEVTAAGFKALGLGTIIGTETYRWIIFTSSANLVDGSAYRLPSWGCYTLDGDNLEHTGVQPDIYVNEGFKDRLEGNQPQLDKAISEILKELKP</sequence>
<evidence type="ECO:0000256" key="6">
    <source>
        <dbReference type="ARBA" id="ARBA00022825"/>
    </source>
</evidence>
<dbReference type="SUPFAM" id="SSF69304">
    <property type="entry name" value="Tricorn protease N-terminal domain"/>
    <property type="match status" value="1"/>
</dbReference>
<comment type="similarity">
    <text evidence="2 7">Belongs to the peptidase S41B family.</text>
</comment>
<dbReference type="Gene3D" id="2.130.10.10">
    <property type="entry name" value="YVTN repeat-like/Quinoprotein amine dehydrogenase"/>
    <property type="match status" value="1"/>
</dbReference>
<dbReference type="OrthoDB" id="9815657at2"/>